<dbReference type="STRING" id="35608.A0A2U1P0X2"/>
<organism evidence="2 3">
    <name type="scientific">Artemisia annua</name>
    <name type="common">Sweet wormwood</name>
    <dbReference type="NCBI Taxonomy" id="35608"/>
    <lineage>
        <taxon>Eukaryota</taxon>
        <taxon>Viridiplantae</taxon>
        <taxon>Streptophyta</taxon>
        <taxon>Embryophyta</taxon>
        <taxon>Tracheophyta</taxon>
        <taxon>Spermatophyta</taxon>
        <taxon>Magnoliopsida</taxon>
        <taxon>eudicotyledons</taxon>
        <taxon>Gunneridae</taxon>
        <taxon>Pentapetalae</taxon>
        <taxon>asterids</taxon>
        <taxon>campanulids</taxon>
        <taxon>Asterales</taxon>
        <taxon>Asteraceae</taxon>
        <taxon>Asteroideae</taxon>
        <taxon>Anthemideae</taxon>
        <taxon>Artemisiinae</taxon>
        <taxon>Artemisia</taxon>
    </lineage>
</organism>
<dbReference type="Pfam" id="PF13225">
    <property type="entry name" value="D27-like_C"/>
    <property type="match status" value="1"/>
</dbReference>
<dbReference type="GO" id="GO:0009536">
    <property type="term" value="C:plastid"/>
    <property type="evidence" value="ECO:0007669"/>
    <property type="project" value="TreeGrafter"/>
</dbReference>
<sequence>METTIFLTPARIGIPYSTRLNNSWPKRSRLTVVSALTPPTSTNNLKTESASSHSITTSTGTTKTVYKDNWFNHAAINYLSKAVQDTVGMRFEESGYARAWWLQLELFFLALTRSNNIKTVMRPSKVTREYFAGFTALFFPWLIGPCEVRESEFEGNKERNVVHVKKGRFLESTNCAGMCTNLCKIPSQEFIKDSFGVPCTMVPNFDDMSCEMIFGQEPPALKDDPVFKQPWKEDKHLACFLKDTEGVLGLKNLIDLETKQQGHQLVVYKGKSEDYFVLE</sequence>
<feature type="domain" description="Beta-carotene isomerase D27-like C-terminal" evidence="1">
    <location>
        <begin position="141"/>
        <end position="222"/>
    </location>
</feature>
<evidence type="ECO:0000313" key="3">
    <source>
        <dbReference type="Proteomes" id="UP000245207"/>
    </source>
</evidence>
<dbReference type="GO" id="GO:0016859">
    <property type="term" value="F:cis-trans isomerase activity"/>
    <property type="evidence" value="ECO:0007669"/>
    <property type="project" value="TreeGrafter"/>
</dbReference>
<dbReference type="InterPro" id="IPR038938">
    <property type="entry name" value="D27-like"/>
</dbReference>
<protein>
    <recommendedName>
        <fullName evidence="1">Beta-carotene isomerase D27-like C-terminal domain-containing protein</fullName>
    </recommendedName>
</protein>
<proteinExistence type="predicted"/>
<dbReference type="OrthoDB" id="416096at2759"/>
<evidence type="ECO:0000313" key="2">
    <source>
        <dbReference type="EMBL" id="PWA79406.1"/>
    </source>
</evidence>
<evidence type="ECO:0000259" key="1">
    <source>
        <dbReference type="Pfam" id="PF13225"/>
    </source>
</evidence>
<dbReference type="EMBL" id="PKPP01001861">
    <property type="protein sequence ID" value="PWA79406.1"/>
    <property type="molecule type" value="Genomic_DNA"/>
</dbReference>
<dbReference type="Proteomes" id="UP000245207">
    <property type="component" value="Unassembled WGS sequence"/>
</dbReference>
<dbReference type="AlphaFoldDB" id="A0A2U1P0X2"/>
<accession>A0A2U1P0X2</accession>
<dbReference type="PANTHER" id="PTHR33591:SF1">
    <property type="entry name" value="BETA-CAROTENE ISOMERASE D27, CHLOROPLASTIC"/>
    <property type="match status" value="1"/>
</dbReference>
<dbReference type="PANTHER" id="PTHR33591">
    <property type="entry name" value="BETA-CAROTENE ISOMERASE D27"/>
    <property type="match status" value="1"/>
</dbReference>
<reference evidence="2 3" key="1">
    <citation type="journal article" date="2018" name="Mol. Plant">
        <title>The genome of Artemisia annua provides insight into the evolution of Asteraceae family and artemisinin biosynthesis.</title>
        <authorList>
            <person name="Shen Q."/>
            <person name="Zhang L."/>
            <person name="Liao Z."/>
            <person name="Wang S."/>
            <person name="Yan T."/>
            <person name="Shi P."/>
            <person name="Liu M."/>
            <person name="Fu X."/>
            <person name="Pan Q."/>
            <person name="Wang Y."/>
            <person name="Lv Z."/>
            <person name="Lu X."/>
            <person name="Zhang F."/>
            <person name="Jiang W."/>
            <person name="Ma Y."/>
            <person name="Chen M."/>
            <person name="Hao X."/>
            <person name="Li L."/>
            <person name="Tang Y."/>
            <person name="Lv G."/>
            <person name="Zhou Y."/>
            <person name="Sun X."/>
            <person name="Brodelius P.E."/>
            <person name="Rose J.K.C."/>
            <person name="Tang K."/>
        </authorList>
    </citation>
    <scope>NUCLEOTIDE SEQUENCE [LARGE SCALE GENOMIC DNA]</scope>
    <source>
        <strain evidence="3">cv. Huhao1</strain>
        <tissue evidence="2">Leaf</tissue>
    </source>
</reference>
<gene>
    <name evidence="2" type="ORF">CTI12_AA113740</name>
</gene>
<keyword evidence="3" id="KW-1185">Reference proteome</keyword>
<dbReference type="GO" id="GO:0005506">
    <property type="term" value="F:iron ion binding"/>
    <property type="evidence" value="ECO:0007669"/>
    <property type="project" value="InterPro"/>
</dbReference>
<name>A0A2U1P0X2_ARTAN</name>
<dbReference type="InterPro" id="IPR025114">
    <property type="entry name" value="D27-like_C"/>
</dbReference>
<comment type="caution">
    <text evidence="2">The sequence shown here is derived from an EMBL/GenBank/DDBJ whole genome shotgun (WGS) entry which is preliminary data.</text>
</comment>
<dbReference type="GO" id="GO:1901601">
    <property type="term" value="P:strigolactone biosynthetic process"/>
    <property type="evidence" value="ECO:0007669"/>
    <property type="project" value="TreeGrafter"/>
</dbReference>